<reference evidence="2" key="1">
    <citation type="journal article" date="2019" name="Sci. Rep.">
        <title>Draft genome of Tanacetum cinerariifolium, the natural source of mosquito coil.</title>
        <authorList>
            <person name="Yamashiro T."/>
            <person name="Shiraishi A."/>
            <person name="Satake H."/>
            <person name="Nakayama K."/>
        </authorList>
    </citation>
    <scope>NUCLEOTIDE SEQUENCE</scope>
</reference>
<proteinExistence type="predicted"/>
<organism evidence="2">
    <name type="scientific">Tanacetum cinerariifolium</name>
    <name type="common">Dalmatian daisy</name>
    <name type="synonym">Chrysanthemum cinerariifolium</name>
    <dbReference type="NCBI Taxonomy" id="118510"/>
    <lineage>
        <taxon>Eukaryota</taxon>
        <taxon>Viridiplantae</taxon>
        <taxon>Streptophyta</taxon>
        <taxon>Embryophyta</taxon>
        <taxon>Tracheophyta</taxon>
        <taxon>Spermatophyta</taxon>
        <taxon>Magnoliopsida</taxon>
        <taxon>eudicotyledons</taxon>
        <taxon>Gunneridae</taxon>
        <taxon>Pentapetalae</taxon>
        <taxon>asterids</taxon>
        <taxon>campanulids</taxon>
        <taxon>Asterales</taxon>
        <taxon>Asteraceae</taxon>
        <taxon>Asteroideae</taxon>
        <taxon>Anthemideae</taxon>
        <taxon>Anthemidinae</taxon>
        <taxon>Tanacetum</taxon>
    </lineage>
</organism>
<dbReference type="AlphaFoldDB" id="A0A6L2NN03"/>
<dbReference type="GO" id="GO:0003964">
    <property type="term" value="F:RNA-directed DNA polymerase activity"/>
    <property type="evidence" value="ECO:0007669"/>
    <property type="project" value="UniProtKB-KW"/>
</dbReference>
<comment type="caution">
    <text evidence="2">The sequence shown here is derived from an EMBL/GenBank/DDBJ whole genome shotgun (WGS) entry which is preliminary data.</text>
</comment>
<evidence type="ECO:0000259" key="1">
    <source>
        <dbReference type="Pfam" id="PF13966"/>
    </source>
</evidence>
<sequence length="183" mass="21257">MVGSGNRKGVWRNILSSCAAIDAFGISFRNSFSRKVILGVDTLFWKDIWLDDDLCFMAKFPYLYALDSNPNFRICDRWVLEEDDWRGCWSWRVQPRGRSMGELHSLLSLINGLSLRTGVPRKVNIINWRVYNDEIPHLLNLDKRGINVHSLLCPLCDLEVEDTDQVLFSCSRVKVLWVKCFDL</sequence>
<dbReference type="EMBL" id="BKCJ010009451">
    <property type="protein sequence ID" value="GEU87027.1"/>
    <property type="molecule type" value="Genomic_DNA"/>
</dbReference>
<feature type="domain" description="Reverse transcriptase zinc-binding" evidence="1">
    <location>
        <begin position="117"/>
        <end position="177"/>
    </location>
</feature>
<protein>
    <submittedName>
        <fullName evidence="2">RNA-directed DNA polymerase, eukaryota, reverse transcriptase zinc-binding domain protein</fullName>
    </submittedName>
</protein>
<name>A0A6L2NN03_TANCI</name>
<dbReference type="InterPro" id="IPR026960">
    <property type="entry name" value="RVT-Znf"/>
</dbReference>
<gene>
    <name evidence="2" type="ORF">Tci_059005</name>
</gene>
<evidence type="ECO:0000313" key="2">
    <source>
        <dbReference type="EMBL" id="GEU87027.1"/>
    </source>
</evidence>
<accession>A0A6L2NN03</accession>
<keyword evidence="2" id="KW-0695">RNA-directed DNA polymerase</keyword>
<keyword evidence="2" id="KW-0808">Transferase</keyword>
<keyword evidence="2" id="KW-0548">Nucleotidyltransferase</keyword>
<dbReference type="Pfam" id="PF13966">
    <property type="entry name" value="zf-RVT"/>
    <property type="match status" value="1"/>
</dbReference>